<evidence type="ECO:0000313" key="3">
    <source>
        <dbReference type="Proteomes" id="UP000789396"/>
    </source>
</evidence>
<dbReference type="InterPro" id="IPR011043">
    <property type="entry name" value="Gal_Oxase/kelch_b-propeller"/>
</dbReference>
<dbReference type="EMBL" id="CAJVPZ010001737">
    <property type="protein sequence ID" value="CAG8498740.1"/>
    <property type="molecule type" value="Genomic_DNA"/>
</dbReference>
<evidence type="ECO:0000259" key="1">
    <source>
        <dbReference type="Pfam" id="PF07250"/>
    </source>
</evidence>
<feature type="non-terminal residue" evidence="2">
    <location>
        <position position="441"/>
    </location>
</feature>
<dbReference type="PANTHER" id="PTHR32208:SF21">
    <property type="entry name" value="LOW QUALITY PROTEIN: ALDEHYDE OXIDASE GLOX-LIKE"/>
    <property type="match status" value="1"/>
</dbReference>
<dbReference type="AlphaFoldDB" id="A0A9N8ZKN5"/>
<protein>
    <submittedName>
        <fullName evidence="2">8244_t:CDS:1</fullName>
    </submittedName>
</protein>
<gene>
    <name evidence="2" type="ORF">RFULGI_LOCUS2333</name>
</gene>
<reference evidence="2" key="1">
    <citation type="submission" date="2021-06" db="EMBL/GenBank/DDBJ databases">
        <authorList>
            <person name="Kallberg Y."/>
            <person name="Tangrot J."/>
            <person name="Rosling A."/>
        </authorList>
    </citation>
    <scope>NUCLEOTIDE SEQUENCE</scope>
    <source>
        <strain evidence="2">IN212</strain>
    </source>
</reference>
<keyword evidence="3" id="KW-1185">Reference proteome</keyword>
<dbReference type="InterPro" id="IPR037293">
    <property type="entry name" value="Gal_Oxidase_central_sf"/>
</dbReference>
<accession>A0A9N8ZKN5</accession>
<evidence type="ECO:0000313" key="2">
    <source>
        <dbReference type="EMBL" id="CAG8498740.1"/>
    </source>
</evidence>
<comment type="caution">
    <text evidence="2">The sequence shown here is derived from an EMBL/GenBank/DDBJ whole genome shotgun (WGS) entry which is preliminary data.</text>
</comment>
<feature type="non-terminal residue" evidence="2">
    <location>
        <position position="1"/>
    </location>
</feature>
<dbReference type="PANTHER" id="PTHR32208">
    <property type="entry name" value="SECRETED PROTEIN-RELATED"/>
    <property type="match status" value="1"/>
</dbReference>
<feature type="domain" description="Glyoxal oxidase N-terminal" evidence="1">
    <location>
        <begin position="195"/>
        <end position="397"/>
    </location>
</feature>
<name>A0A9N8ZKN5_9GLOM</name>
<dbReference type="Pfam" id="PF07250">
    <property type="entry name" value="Glyoxal_oxid_N"/>
    <property type="match status" value="2"/>
</dbReference>
<organism evidence="2 3">
    <name type="scientific">Racocetra fulgida</name>
    <dbReference type="NCBI Taxonomy" id="60492"/>
    <lineage>
        <taxon>Eukaryota</taxon>
        <taxon>Fungi</taxon>
        <taxon>Fungi incertae sedis</taxon>
        <taxon>Mucoromycota</taxon>
        <taxon>Glomeromycotina</taxon>
        <taxon>Glomeromycetes</taxon>
        <taxon>Diversisporales</taxon>
        <taxon>Gigasporaceae</taxon>
        <taxon>Racocetra</taxon>
    </lineage>
</organism>
<proteinExistence type="predicted"/>
<feature type="domain" description="Glyoxal oxidase N-terminal" evidence="1">
    <location>
        <begin position="143"/>
        <end position="190"/>
    </location>
</feature>
<dbReference type="InterPro" id="IPR009880">
    <property type="entry name" value="Glyoxal_oxidase_N"/>
</dbReference>
<dbReference type="OrthoDB" id="2019572at2759"/>
<dbReference type="Gene3D" id="2.130.10.80">
    <property type="entry name" value="Galactose oxidase/kelch, beta-propeller"/>
    <property type="match status" value="1"/>
</dbReference>
<dbReference type="Proteomes" id="UP000789396">
    <property type="component" value="Unassembled WGS sequence"/>
</dbReference>
<dbReference type="SUPFAM" id="SSF50965">
    <property type="entry name" value="Galactose oxidase, central domain"/>
    <property type="match status" value="1"/>
</dbReference>
<sequence>MPTARPRNIPDAKRKGYVDNIEAVETKLKLITLFRENNNYIPLTKIPSYYFARFNRALVYMGKFMNTILSQHQTIDCGIIVRLSEPLQQERNDSLPFNNSFNQQSENFQETEIEDKEHEIDKQKVRRWLEEIQTERVELNVAQTANGISAFSSEYDLLTNKYRVLNLDTNTFCSAGAFMPNGTLIETGGDVIVGQNWLFMSANKKAQIWDYVSHTVIKTLPDVPGSPRTYPLTGSATLLPLNYTDNYAAKIIFCGGSFDLKPETPADATCARIDLSKDNATWETEDFGSPAQPRVMPDAILMPNGKVLYINGAASGFAGWDQGSTTNRLHSAQNPIKTPFLYDPLANNGSRWTTLAASTIVRVYHSNAFLLPDGTVFVSGSNPNSPPCTTCEYPTEYGYAIDVTMPPNENIMPPGKSTYLYVLSNGVPADTAVEVDLRAAD</sequence>